<name>A0A8C1QUJ4_CYPCA</name>
<keyword evidence="3" id="KW-0342">GTP-binding</keyword>
<evidence type="ECO:0000256" key="4">
    <source>
        <dbReference type="SAM" id="MobiDB-lite"/>
    </source>
</evidence>
<dbReference type="Proteomes" id="UP000694427">
    <property type="component" value="Unplaced"/>
</dbReference>
<evidence type="ECO:0000256" key="2">
    <source>
        <dbReference type="ARBA" id="ARBA00022741"/>
    </source>
</evidence>
<evidence type="ECO:0000256" key="3">
    <source>
        <dbReference type="ARBA" id="ARBA00023134"/>
    </source>
</evidence>
<evidence type="ECO:0000256" key="1">
    <source>
        <dbReference type="ARBA" id="ARBA00008535"/>
    </source>
</evidence>
<dbReference type="GO" id="GO:0005525">
    <property type="term" value="F:GTP binding"/>
    <property type="evidence" value="ECO:0007669"/>
    <property type="project" value="UniProtKB-KW"/>
</dbReference>
<feature type="region of interest" description="Disordered" evidence="4">
    <location>
        <begin position="329"/>
        <end position="375"/>
    </location>
</feature>
<dbReference type="InterPro" id="IPR045058">
    <property type="entry name" value="GIMA/IAN/Toc"/>
</dbReference>
<comment type="similarity">
    <text evidence="1">Belongs to the TRAFAC class TrmE-Era-EngA-EngB-Septin-like GTPase superfamily. AIG1/Toc34/Toc159-like paraseptin GTPase family. IAN subfamily.</text>
</comment>
<feature type="compositionally biased region" description="Basic and acidic residues" evidence="4">
    <location>
        <begin position="338"/>
        <end position="375"/>
    </location>
</feature>
<feature type="compositionally biased region" description="Polar residues" evidence="4">
    <location>
        <begin position="29"/>
        <end position="43"/>
    </location>
</feature>
<accession>A0A8C1QUJ4</accession>
<feature type="domain" description="AIG1-type G" evidence="5">
    <location>
        <begin position="120"/>
        <end position="310"/>
    </location>
</feature>
<organism evidence="6 7">
    <name type="scientific">Cyprinus carpio</name>
    <name type="common">Common carp</name>
    <dbReference type="NCBI Taxonomy" id="7962"/>
    <lineage>
        <taxon>Eukaryota</taxon>
        <taxon>Metazoa</taxon>
        <taxon>Chordata</taxon>
        <taxon>Craniata</taxon>
        <taxon>Vertebrata</taxon>
        <taxon>Euteleostomi</taxon>
        <taxon>Actinopterygii</taxon>
        <taxon>Neopterygii</taxon>
        <taxon>Teleostei</taxon>
        <taxon>Ostariophysi</taxon>
        <taxon>Cypriniformes</taxon>
        <taxon>Cyprinidae</taxon>
        <taxon>Cyprininae</taxon>
        <taxon>Cyprinus</taxon>
    </lineage>
</organism>
<dbReference type="AlphaFoldDB" id="A0A8C1QUJ4"/>
<feature type="compositionally biased region" description="Polar residues" evidence="4">
    <location>
        <begin position="1"/>
        <end position="10"/>
    </location>
</feature>
<evidence type="ECO:0000259" key="5">
    <source>
        <dbReference type="Pfam" id="PF04548"/>
    </source>
</evidence>
<dbReference type="Ensembl" id="ENSCCRT00010072374.1">
    <property type="protein sequence ID" value="ENSCCRP00010065729.1"/>
    <property type="gene ID" value="ENSCCRG00010028200.1"/>
</dbReference>
<dbReference type="Pfam" id="PF04548">
    <property type="entry name" value="AIG1"/>
    <property type="match status" value="1"/>
</dbReference>
<keyword evidence="2" id="KW-0547">Nucleotide-binding</keyword>
<evidence type="ECO:0000313" key="7">
    <source>
        <dbReference type="Proteomes" id="UP000694427"/>
    </source>
</evidence>
<evidence type="ECO:0000313" key="6">
    <source>
        <dbReference type="Ensembl" id="ENSCCRP00010065729.1"/>
    </source>
</evidence>
<protein>
    <recommendedName>
        <fullName evidence="5">AIG1-type G domain-containing protein</fullName>
    </recommendedName>
</protein>
<dbReference type="InterPro" id="IPR006703">
    <property type="entry name" value="G_AIG1"/>
</dbReference>
<dbReference type="InterPro" id="IPR027417">
    <property type="entry name" value="P-loop_NTPase"/>
</dbReference>
<proteinExistence type="inferred from homology"/>
<dbReference type="SUPFAM" id="SSF52540">
    <property type="entry name" value="P-loop containing nucleoside triphosphate hydrolases"/>
    <property type="match status" value="1"/>
</dbReference>
<feature type="compositionally biased region" description="Basic and acidic residues" evidence="4">
    <location>
        <begin position="51"/>
        <end position="70"/>
    </location>
</feature>
<dbReference type="Gene3D" id="3.40.50.300">
    <property type="entry name" value="P-loop containing nucleotide triphosphate hydrolases"/>
    <property type="match status" value="1"/>
</dbReference>
<keyword evidence="7" id="KW-1185">Reference proteome</keyword>
<reference evidence="6" key="2">
    <citation type="submission" date="2025-09" db="UniProtKB">
        <authorList>
            <consortium name="Ensembl"/>
        </authorList>
    </citation>
    <scope>IDENTIFICATION</scope>
</reference>
<dbReference type="PANTHER" id="PTHR10903:SF170">
    <property type="entry name" value="GTPASE IMAP FAMILY MEMBER 7"/>
    <property type="match status" value="1"/>
</dbReference>
<dbReference type="PANTHER" id="PTHR10903">
    <property type="entry name" value="GTPASE, IMAP FAMILY MEMBER-RELATED"/>
    <property type="match status" value="1"/>
</dbReference>
<sequence length="392" mass="45973">MNDLSRSSGQPDDDRESSAGLHKRGSKRQPLNNSMEHPLQTSRRPQHHLQRKEDQPLLECNERKEEDRNPNLETPEELRPVCQTTNNPPLEGLRSSFRRWTRRIKPTQMSLNFFGKQKLNLVLCGYDGTLKVSVSKLLRGKKVKPSHQRAISEECVKREERIHGRLISLLELPALTWLSEEEVMRQTLNCVSLCDPGVHVFLLIVPAGTLNNDDRAEIEKIQKIFDSRDNFMVLFTTELIIIKLKKVTNFVESSPEFQRLISHCGGQYKVMGLNEPENSRQIPELLDYIENMKTEPFSHQMYVKAQENRVRHELEEQHKKEMENKIKELQGKVQSESAKVEKERQKHEKEIKDMMKKHQDEARKQAEEFHKSTERKLQHVLELTEMLKEHQK</sequence>
<feature type="region of interest" description="Disordered" evidence="4">
    <location>
        <begin position="1"/>
        <end position="93"/>
    </location>
</feature>
<reference evidence="6" key="1">
    <citation type="submission" date="2025-08" db="UniProtKB">
        <authorList>
            <consortium name="Ensembl"/>
        </authorList>
    </citation>
    <scope>IDENTIFICATION</scope>
</reference>